<protein>
    <submittedName>
        <fullName evidence="1">Uncharacterized protein</fullName>
    </submittedName>
</protein>
<dbReference type="EMBL" id="BONZ01000082">
    <property type="protein sequence ID" value="GIH19591.1"/>
    <property type="molecule type" value="Genomic_DNA"/>
</dbReference>
<organism evidence="1 2">
    <name type="scientific">Rugosimonospora africana</name>
    <dbReference type="NCBI Taxonomy" id="556532"/>
    <lineage>
        <taxon>Bacteria</taxon>
        <taxon>Bacillati</taxon>
        <taxon>Actinomycetota</taxon>
        <taxon>Actinomycetes</taxon>
        <taxon>Micromonosporales</taxon>
        <taxon>Micromonosporaceae</taxon>
        <taxon>Rugosimonospora</taxon>
    </lineage>
</organism>
<evidence type="ECO:0000313" key="2">
    <source>
        <dbReference type="Proteomes" id="UP000642748"/>
    </source>
</evidence>
<dbReference type="Proteomes" id="UP000642748">
    <property type="component" value="Unassembled WGS sequence"/>
</dbReference>
<gene>
    <name evidence="1" type="ORF">Raf01_77630</name>
</gene>
<sequence>MRPWDVFGIQLRFIGPASWVAVLQLLPPLTDEMKPASSWHVEAVQDEVG</sequence>
<dbReference type="AlphaFoldDB" id="A0A8J3QZR8"/>
<comment type="caution">
    <text evidence="1">The sequence shown here is derived from an EMBL/GenBank/DDBJ whole genome shotgun (WGS) entry which is preliminary data.</text>
</comment>
<dbReference type="RefSeq" id="WP_203923040.1">
    <property type="nucleotide sequence ID" value="NZ_BONZ01000082.1"/>
</dbReference>
<accession>A0A8J3QZR8</accession>
<keyword evidence="2" id="KW-1185">Reference proteome</keyword>
<proteinExistence type="predicted"/>
<evidence type="ECO:0000313" key="1">
    <source>
        <dbReference type="EMBL" id="GIH19591.1"/>
    </source>
</evidence>
<reference evidence="1" key="1">
    <citation type="submission" date="2021-01" db="EMBL/GenBank/DDBJ databases">
        <title>Whole genome shotgun sequence of Rugosimonospora africana NBRC 104875.</title>
        <authorList>
            <person name="Komaki H."/>
            <person name="Tamura T."/>
        </authorList>
    </citation>
    <scope>NUCLEOTIDE SEQUENCE</scope>
    <source>
        <strain evidence="1">NBRC 104875</strain>
    </source>
</reference>
<name>A0A8J3QZR8_9ACTN</name>